<feature type="transmembrane region" description="Helical" evidence="1">
    <location>
        <begin position="244"/>
        <end position="268"/>
    </location>
</feature>
<feature type="transmembrane region" description="Helical" evidence="1">
    <location>
        <begin position="75"/>
        <end position="98"/>
    </location>
</feature>
<reference evidence="2 3" key="1">
    <citation type="submission" date="2022-10" db="EMBL/GenBank/DDBJ databases">
        <title>Aestuariibacter sp. AA17 isolated from Montipora capitata coral fragment.</title>
        <authorList>
            <person name="Emsley S.A."/>
            <person name="Pfannmuller K.M."/>
            <person name="Loughran R.M."/>
            <person name="Shlafstein M."/>
            <person name="Papke E."/>
            <person name="Saw J.H."/>
            <person name="Ushijima B."/>
            <person name="Videau P."/>
        </authorList>
    </citation>
    <scope>NUCLEOTIDE SEQUENCE [LARGE SCALE GENOMIC DNA]</scope>
    <source>
        <strain evidence="2 3">AA17</strain>
    </source>
</reference>
<evidence type="ECO:0000256" key="1">
    <source>
        <dbReference type="SAM" id="Phobius"/>
    </source>
</evidence>
<evidence type="ECO:0000313" key="3">
    <source>
        <dbReference type="Proteomes" id="UP001652504"/>
    </source>
</evidence>
<gene>
    <name evidence="2" type="ORF">OE749_04105</name>
</gene>
<comment type="caution">
    <text evidence="2">The sequence shown here is derived from an EMBL/GenBank/DDBJ whole genome shotgun (WGS) entry which is preliminary data.</text>
</comment>
<feature type="transmembrane region" description="Helical" evidence="1">
    <location>
        <begin position="104"/>
        <end position="126"/>
    </location>
</feature>
<keyword evidence="1" id="KW-1133">Transmembrane helix</keyword>
<dbReference type="InterPro" id="IPR007339">
    <property type="entry name" value="RclC-like"/>
</dbReference>
<dbReference type="RefSeq" id="WP_263711085.1">
    <property type="nucleotide sequence ID" value="NZ_JAOWKX010000002.1"/>
</dbReference>
<feature type="transmembrane region" description="Helical" evidence="1">
    <location>
        <begin position="178"/>
        <end position="205"/>
    </location>
</feature>
<evidence type="ECO:0000313" key="2">
    <source>
        <dbReference type="EMBL" id="MCV2883873.1"/>
    </source>
</evidence>
<dbReference type="Proteomes" id="UP001652504">
    <property type="component" value="Unassembled WGS sequence"/>
</dbReference>
<sequence>MQSTERVIKVLVGISTTLLGLSFFFGANTKAVSTLLEFYQLHTIIIGAEKIIGAVFVLFAVTVCFSKRHHAMQTIAVISGLFIAIIPLLSLLSASRWIAAEGGFPVIGSGQGIIKYAALIPLLLFLFYKQHFSNRQLIWLNVAPVVMVLVWIGGMKFLRLEAEAIAPLISSSPFMSWLYDLFDIMTTSYLIGVYDIVFAFALMVGIYLSNRILFFTAFAACFAVFITTQTFLFSMPNALSADTVLTGVGQFVIKDLWFIANMLVIYSLTKSEMKNSR</sequence>
<feature type="transmembrane region" description="Helical" evidence="1">
    <location>
        <begin position="138"/>
        <end position="158"/>
    </location>
</feature>
<keyword evidence="1" id="KW-0812">Transmembrane</keyword>
<keyword evidence="1" id="KW-0472">Membrane</keyword>
<dbReference type="Pfam" id="PF04224">
    <property type="entry name" value="DUF417"/>
    <property type="match status" value="1"/>
</dbReference>
<dbReference type="PANTHER" id="PTHR40106">
    <property type="entry name" value="INNER MEMBRANE PROTEIN RCLC"/>
    <property type="match status" value="1"/>
</dbReference>
<keyword evidence="3" id="KW-1185">Reference proteome</keyword>
<name>A0ABT3A5I2_9ALTE</name>
<dbReference type="PANTHER" id="PTHR40106:SF1">
    <property type="entry name" value="INNER MEMBRANE PROTEIN RCLC"/>
    <property type="match status" value="1"/>
</dbReference>
<feature type="transmembrane region" description="Helical" evidence="1">
    <location>
        <begin position="39"/>
        <end position="63"/>
    </location>
</feature>
<proteinExistence type="predicted"/>
<organism evidence="2 3">
    <name type="scientific">Fluctibacter corallii</name>
    <dbReference type="NCBI Taxonomy" id="2984329"/>
    <lineage>
        <taxon>Bacteria</taxon>
        <taxon>Pseudomonadati</taxon>
        <taxon>Pseudomonadota</taxon>
        <taxon>Gammaproteobacteria</taxon>
        <taxon>Alteromonadales</taxon>
        <taxon>Alteromonadaceae</taxon>
        <taxon>Fluctibacter</taxon>
    </lineage>
</organism>
<feature type="transmembrane region" description="Helical" evidence="1">
    <location>
        <begin position="212"/>
        <end position="232"/>
    </location>
</feature>
<accession>A0ABT3A5I2</accession>
<feature type="transmembrane region" description="Helical" evidence="1">
    <location>
        <begin position="7"/>
        <end position="27"/>
    </location>
</feature>
<protein>
    <submittedName>
        <fullName evidence="2">YkgB family protein</fullName>
    </submittedName>
</protein>
<dbReference type="EMBL" id="JAOWKX010000002">
    <property type="protein sequence ID" value="MCV2883873.1"/>
    <property type="molecule type" value="Genomic_DNA"/>
</dbReference>